<dbReference type="OrthoDB" id="3186208at2"/>
<name>A0A5M7BZZ4_SACHI</name>
<dbReference type="AlphaFoldDB" id="A0A5M7BZZ4"/>
<protein>
    <submittedName>
        <fullName evidence="5">GntR family transcriptional regulator</fullName>
    </submittedName>
</protein>
<dbReference type="SUPFAM" id="SSF48008">
    <property type="entry name" value="GntR ligand-binding domain-like"/>
    <property type="match status" value="1"/>
</dbReference>
<evidence type="ECO:0000259" key="4">
    <source>
        <dbReference type="PROSITE" id="PS50949"/>
    </source>
</evidence>
<keyword evidence="3" id="KW-0804">Transcription</keyword>
<dbReference type="GO" id="GO:0003700">
    <property type="term" value="F:DNA-binding transcription factor activity"/>
    <property type="evidence" value="ECO:0007669"/>
    <property type="project" value="InterPro"/>
</dbReference>
<keyword evidence="6" id="KW-1185">Reference proteome</keyword>
<dbReference type="EMBL" id="VWPH01000004">
    <property type="protein sequence ID" value="KAA5835053.1"/>
    <property type="molecule type" value="Genomic_DNA"/>
</dbReference>
<dbReference type="CDD" id="cd07377">
    <property type="entry name" value="WHTH_GntR"/>
    <property type="match status" value="1"/>
</dbReference>
<evidence type="ECO:0000313" key="5">
    <source>
        <dbReference type="EMBL" id="KAA5835053.1"/>
    </source>
</evidence>
<feature type="domain" description="HTH gntR-type" evidence="4">
    <location>
        <begin position="43"/>
        <end position="110"/>
    </location>
</feature>
<dbReference type="SMART" id="SM00895">
    <property type="entry name" value="FCD"/>
    <property type="match status" value="1"/>
</dbReference>
<dbReference type="Gene3D" id="1.10.10.10">
    <property type="entry name" value="Winged helix-like DNA-binding domain superfamily/Winged helix DNA-binding domain"/>
    <property type="match status" value="1"/>
</dbReference>
<comment type="caution">
    <text evidence="5">The sequence shown here is derived from an EMBL/GenBank/DDBJ whole genome shotgun (WGS) entry which is preliminary data.</text>
</comment>
<dbReference type="InterPro" id="IPR011711">
    <property type="entry name" value="GntR_C"/>
</dbReference>
<dbReference type="PROSITE" id="PS50949">
    <property type="entry name" value="HTH_GNTR"/>
    <property type="match status" value="1"/>
</dbReference>
<evidence type="ECO:0000256" key="1">
    <source>
        <dbReference type="ARBA" id="ARBA00023015"/>
    </source>
</evidence>
<proteinExistence type="predicted"/>
<dbReference type="SMART" id="SM00345">
    <property type="entry name" value="HTH_GNTR"/>
    <property type="match status" value="1"/>
</dbReference>
<dbReference type="InterPro" id="IPR036390">
    <property type="entry name" value="WH_DNA-bd_sf"/>
</dbReference>
<evidence type="ECO:0000313" key="6">
    <source>
        <dbReference type="Proteomes" id="UP000323946"/>
    </source>
</evidence>
<dbReference type="InterPro" id="IPR008920">
    <property type="entry name" value="TF_FadR/GntR_C"/>
</dbReference>
<dbReference type="PANTHER" id="PTHR43537:SF5">
    <property type="entry name" value="UXU OPERON TRANSCRIPTIONAL REGULATOR"/>
    <property type="match status" value="1"/>
</dbReference>
<gene>
    <name evidence="5" type="ORF">F1721_09645</name>
</gene>
<evidence type="ECO:0000256" key="2">
    <source>
        <dbReference type="ARBA" id="ARBA00023125"/>
    </source>
</evidence>
<accession>A0A5M7BZZ4</accession>
<dbReference type="Proteomes" id="UP000323946">
    <property type="component" value="Unassembled WGS sequence"/>
</dbReference>
<dbReference type="InterPro" id="IPR000524">
    <property type="entry name" value="Tscrpt_reg_HTH_GntR"/>
</dbReference>
<dbReference type="Gene3D" id="1.20.120.530">
    <property type="entry name" value="GntR ligand-binding domain-like"/>
    <property type="match status" value="1"/>
</dbReference>
<dbReference type="Pfam" id="PF00392">
    <property type="entry name" value="GntR"/>
    <property type="match status" value="1"/>
</dbReference>
<dbReference type="GO" id="GO:0003677">
    <property type="term" value="F:DNA binding"/>
    <property type="evidence" value="ECO:0007669"/>
    <property type="project" value="UniProtKB-KW"/>
</dbReference>
<keyword evidence="2" id="KW-0238">DNA-binding</keyword>
<dbReference type="PANTHER" id="PTHR43537">
    <property type="entry name" value="TRANSCRIPTIONAL REGULATOR, GNTR FAMILY"/>
    <property type="match status" value="1"/>
</dbReference>
<evidence type="ECO:0000256" key="3">
    <source>
        <dbReference type="ARBA" id="ARBA00023163"/>
    </source>
</evidence>
<dbReference type="Pfam" id="PF07729">
    <property type="entry name" value="FCD"/>
    <property type="match status" value="1"/>
</dbReference>
<reference evidence="5 6" key="1">
    <citation type="submission" date="2019-09" db="EMBL/GenBank/DDBJ databases">
        <title>Draft genome sequence of the thermophilic Saccharopolyspora hirsuta VKM Ac-666T.</title>
        <authorList>
            <person name="Lobastova T.G."/>
            <person name="Fokina V."/>
            <person name="Bragin E.Y."/>
            <person name="Shtratnikova V.Y."/>
            <person name="Starodumova I.P."/>
            <person name="Tarlachkov S.V."/>
            <person name="Donova M.V."/>
        </authorList>
    </citation>
    <scope>NUCLEOTIDE SEQUENCE [LARGE SCALE GENOMIC DNA]</scope>
    <source>
        <strain evidence="5 6">VKM Ac-666</strain>
    </source>
</reference>
<keyword evidence="1" id="KW-0805">Transcription regulation</keyword>
<dbReference type="SUPFAM" id="SSF46785">
    <property type="entry name" value="Winged helix' DNA-binding domain"/>
    <property type="match status" value="1"/>
</dbReference>
<organism evidence="5 6">
    <name type="scientific">Saccharopolyspora hirsuta</name>
    <dbReference type="NCBI Taxonomy" id="1837"/>
    <lineage>
        <taxon>Bacteria</taxon>
        <taxon>Bacillati</taxon>
        <taxon>Actinomycetota</taxon>
        <taxon>Actinomycetes</taxon>
        <taxon>Pseudonocardiales</taxon>
        <taxon>Pseudonocardiaceae</taxon>
        <taxon>Saccharopolyspora</taxon>
    </lineage>
</organism>
<sequence>MMPPPTTATRRVSTIRLLRCSPGVPARWDASGRMGQVKALDVTTVTGRVLDQLRAAILSGELEPGQLYSAAALGEQLGVSRTPIREASHELARLGLVEIERNRGIRIVATSVETLLQGFEVRLMLEVPLARRAARLAQDDPAARQRLTEVHDRFREAATADDAELTLRTDRDFHTVLLELSGNDRATSVLREQRNMVLQSGVGTVPTSRTPVECFEDHADIYEAFMAGDEAGIGAAMSRHIINTATLLIDQESRRRSDFHDHGVADRLRALLG</sequence>
<dbReference type="InterPro" id="IPR036388">
    <property type="entry name" value="WH-like_DNA-bd_sf"/>
</dbReference>